<dbReference type="GO" id="GO:0005524">
    <property type="term" value="F:ATP binding"/>
    <property type="evidence" value="ECO:0007669"/>
    <property type="project" value="UniProtKB-KW"/>
</dbReference>
<protein>
    <recommendedName>
        <fullName evidence="11">NB-ARC domain-containing protein</fullName>
    </recommendedName>
</protein>
<dbReference type="InterPro" id="IPR057135">
    <property type="entry name" value="At4g27190-like_LRR"/>
</dbReference>
<evidence type="ECO:0000256" key="6">
    <source>
        <dbReference type="ARBA" id="ARBA00022840"/>
    </source>
</evidence>
<dbReference type="PANTHER" id="PTHR33463">
    <property type="entry name" value="NB-ARC DOMAIN-CONTAINING PROTEIN-RELATED"/>
    <property type="match status" value="1"/>
</dbReference>
<dbReference type="AlphaFoldDB" id="A0A5J5B0D8"/>
<keyword evidence="5" id="KW-0611">Plant defense</keyword>
<evidence type="ECO:0000256" key="5">
    <source>
        <dbReference type="ARBA" id="ARBA00022821"/>
    </source>
</evidence>
<evidence type="ECO:0000259" key="8">
    <source>
        <dbReference type="Pfam" id="PF23559"/>
    </source>
</evidence>
<keyword evidence="10" id="KW-1185">Reference proteome</keyword>
<evidence type="ECO:0000256" key="2">
    <source>
        <dbReference type="ARBA" id="ARBA00022614"/>
    </source>
</evidence>
<dbReference type="FunFam" id="1.10.10.10:FF:000322">
    <property type="entry name" value="Probable disease resistance protein At1g63360"/>
    <property type="match status" value="1"/>
</dbReference>
<gene>
    <name evidence="9" type="ORF">F0562_030639</name>
</gene>
<keyword evidence="4" id="KW-0547">Nucleotide-binding</keyword>
<keyword evidence="2" id="KW-0433">Leucine-rich repeat</keyword>
<dbReference type="SUPFAM" id="SSF52058">
    <property type="entry name" value="L domain-like"/>
    <property type="match status" value="1"/>
</dbReference>
<feature type="domain" description="Disease resistance protein winged helix" evidence="8">
    <location>
        <begin position="56"/>
        <end position="126"/>
    </location>
</feature>
<organism evidence="9 10">
    <name type="scientific">Nyssa sinensis</name>
    <dbReference type="NCBI Taxonomy" id="561372"/>
    <lineage>
        <taxon>Eukaryota</taxon>
        <taxon>Viridiplantae</taxon>
        <taxon>Streptophyta</taxon>
        <taxon>Embryophyta</taxon>
        <taxon>Tracheophyta</taxon>
        <taxon>Spermatophyta</taxon>
        <taxon>Magnoliopsida</taxon>
        <taxon>eudicotyledons</taxon>
        <taxon>Gunneridae</taxon>
        <taxon>Pentapetalae</taxon>
        <taxon>asterids</taxon>
        <taxon>Cornales</taxon>
        <taxon>Nyssaceae</taxon>
        <taxon>Nyssa</taxon>
    </lineage>
</organism>
<keyword evidence="3" id="KW-0677">Repeat</keyword>
<sequence>MTGVDDIHDWRSALYELREYANGLIDMEGQVFNLLKFSYDRLKDEILQQCLLYCALFPEDFKIPRVDLIVDWLAEGLIDERRTRKAEYDRGHAILNKLENVCLLEKAEDDEGQICVKMHDVIRDMALNITRKNGSAVFLVKAGLQLLEIPNEREWSKNLERVSLMNNLIDGQLSTFMLPKCPKLRTLLLQYNEHITKIPNSFFVHMQSLQVLDLSYLENLKRLPKSISNLKSIRGLLLNHCTDLQYIPSLAGLKKLRELDLQGSGVRAVPEGLEGLVNLRRLDLCDASRIQTIPTGLLPNISHLQCLRLDNCMQVNVQTEELSSLGQLEMLGVQFSSLSKFNSYVHTHHWQRLSHYRLQTGDQYVGDSLLYCRQVFIKGYNLSEREEQDPIIVLPTNMQVLEIINCHLPTSLSNLSPSLKGNAIRDLERCKIDECMGIEHLWSFTTTTSSVPQNLQTLVLESLPDLTRLFKYKRVGTRDGPPPLPPRSGTFSSLKLLSVTRCHNLKYLFTPCSVQHHFKNLQLIRIFHCSMKYAVADKEEDDRGTENEGNSIIAFPKLKYLELLCVPKLKSMCRGTKTIICPSLQEIRVLSCPMLRKLPLSTIHMNADGQTSEAHPTLCKIIGEPDWWNLLEWDTPQAKSIFQPLFSIPQDVYTMMKDDIWLKDLRRYEEVK</sequence>
<accession>A0A5J5B0D8</accession>
<dbReference type="Pfam" id="PF23559">
    <property type="entry name" value="WHD_DRP"/>
    <property type="match status" value="1"/>
</dbReference>
<dbReference type="InterPro" id="IPR032675">
    <property type="entry name" value="LRR_dom_sf"/>
</dbReference>
<evidence type="ECO:0000256" key="4">
    <source>
        <dbReference type="ARBA" id="ARBA00022741"/>
    </source>
</evidence>
<dbReference type="OrthoDB" id="1926275at2759"/>
<evidence type="ECO:0000256" key="1">
    <source>
        <dbReference type="ARBA" id="ARBA00008894"/>
    </source>
</evidence>
<dbReference type="Proteomes" id="UP000325577">
    <property type="component" value="Linkage Group LG17"/>
</dbReference>
<name>A0A5J5B0D8_9ASTE</name>
<evidence type="ECO:0000313" key="10">
    <source>
        <dbReference type="Proteomes" id="UP000325577"/>
    </source>
</evidence>
<dbReference type="Gene3D" id="1.10.10.10">
    <property type="entry name" value="Winged helix-like DNA-binding domain superfamily/Winged helix DNA-binding domain"/>
    <property type="match status" value="1"/>
</dbReference>
<dbReference type="InterPro" id="IPR058922">
    <property type="entry name" value="WHD_DRP"/>
</dbReference>
<dbReference type="Pfam" id="PF13855">
    <property type="entry name" value="LRR_8"/>
    <property type="match status" value="1"/>
</dbReference>
<dbReference type="InterPro" id="IPR001611">
    <property type="entry name" value="Leu-rich_rpt"/>
</dbReference>
<evidence type="ECO:0008006" key="11">
    <source>
        <dbReference type="Google" id="ProtNLM"/>
    </source>
</evidence>
<dbReference type="GO" id="GO:0006952">
    <property type="term" value="P:defense response"/>
    <property type="evidence" value="ECO:0007669"/>
    <property type="project" value="UniProtKB-KW"/>
</dbReference>
<keyword evidence="6" id="KW-0067">ATP-binding</keyword>
<dbReference type="Gene3D" id="3.80.10.10">
    <property type="entry name" value="Ribonuclease Inhibitor"/>
    <property type="match status" value="1"/>
</dbReference>
<dbReference type="Pfam" id="PF23247">
    <property type="entry name" value="LRR_RPS2"/>
    <property type="match status" value="1"/>
</dbReference>
<evidence type="ECO:0000313" key="9">
    <source>
        <dbReference type="EMBL" id="KAA8535636.1"/>
    </source>
</evidence>
<dbReference type="InterPro" id="IPR050905">
    <property type="entry name" value="Plant_NBS-LRR"/>
</dbReference>
<reference evidence="9 10" key="1">
    <citation type="submission" date="2019-09" db="EMBL/GenBank/DDBJ databases">
        <title>A chromosome-level genome assembly of the Chinese tupelo Nyssa sinensis.</title>
        <authorList>
            <person name="Yang X."/>
            <person name="Kang M."/>
            <person name="Yang Y."/>
            <person name="Xiong H."/>
            <person name="Wang M."/>
            <person name="Zhang Z."/>
            <person name="Wang Z."/>
            <person name="Wu H."/>
            <person name="Ma T."/>
            <person name="Liu J."/>
            <person name="Xi Z."/>
        </authorList>
    </citation>
    <scope>NUCLEOTIDE SEQUENCE [LARGE SCALE GENOMIC DNA]</scope>
    <source>
        <strain evidence="9">J267</strain>
        <tissue evidence="9">Leaf</tissue>
    </source>
</reference>
<proteinExistence type="inferred from homology"/>
<feature type="domain" description="Disease resistance protein At4g27190-like leucine-rich repeats" evidence="7">
    <location>
        <begin position="487"/>
        <end position="598"/>
    </location>
</feature>
<evidence type="ECO:0000256" key="3">
    <source>
        <dbReference type="ARBA" id="ARBA00022737"/>
    </source>
</evidence>
<dbReference type="EMBL" id="CM018040">
    <property type="protein sequence ID" value="KAA8535636.1"/>
    <property type="molecule type" value="Genomic_DNA"/>
</dbReference>
<comment type="similarity">
    <text evidence="1">Belongs to the disease resistance NB-LRR family.</text>
</comment>
<dbReference type="PANTHER" id="PTHR33463:SF187">
    <property type="entry name" value="AND NB-ARC DOMAIN DISEASE RESISTANCE PROTEIN, PUTATIVE-RELATED"/>
    <property type="match status" value="1"/>
</dbReference>
<dbReference type="InterPro" id="IPR036388">
    <property type="entry name" value="WH-like_DNA-bd_sf"/>
</dbReference>
<evidence type="ECO:0000259" key="7">
    <source>
        <dbReference type="Pfam" id="PF23247"/>
    </source>
</evidence>